<dbReference type="STRING" id="412690.SAMN04489834_2053"/>
<dbReference type="InterPro" id="IPR000073">
    <property type="entry name" value="AB_hydrolase_1"/>
</dbReference>
<dbReference type="PANTHER" id="PTHR43798">
    <property type="entry name" value="MONOACYLGLYCEROL LIPASE"/>
    <property type="match status" value="1"/>
</dbReference>
<dbReference type="GO" id="GO:0016020">
    <property type="term" value="C:membrane"/>
    <property type="evidence" value="ECO:0007669"/>
    <property type="project" value="TreeGrafter"/>
</dbReference>
<dbReference type="PANTHER" id="PTHR43798:SF31">
    <property type="entry name" value="AB HYDROLASE SUPERFAMILY PROTEIN YCLE"/>
    <property type="match status" value="1"/>
</dbReference>
<dbReference type="EMBL" id="LT629742">
    <property type="protein sequence ID" value="SDS73999.1"/>
    <property type="molecule type" value="Genomic_DNA"/>
</dbReference>
<dbReference type="InterPro" id="IPR029058">
    <property type="entry name" value="AB_hydrolase_fold"/>
</dbReference>
<dbReference type="Pfam" id="PF00561">
    <property type="entry name" value="Abhydrolase_1"/>
    <property type="match status" value="1"/>
</dbReference>
<dbReference type="InterPro" id="IPR050266">
    <property type="entry name" value="AB_hydrolase_sf"/>
</dbReference>
<proteinExistence type="predicted"/>
<dbReference type="AlphaFoldDB" id="A0A1H1UQ80"/>
<reference evidence="4" key="1">
    <citation type="submission" date="2016-10" db="EMBL/GenBank/DDBJ databases">
        <authorList>
            <person name="Varghese N."/>
            <person name="Submissions S."/>
        </authorList>
    </citation>
    <scope>NUCLEOTIDE SEQUENCE [LARGE SCALE GENOMIC DNA]</scope>
    <source>
        <strain evidence="4">DSM 21772</strain>
    </source>
</reference>
<name>A0A1H1UQ80_9MICO</name>
<organism evidence="3 4">
    <name type="scientific">Microterricola viridarii</name>
    <dbReference type="NCBI Taxonomy" id="412690"/>
    <lineage>
        <taxon>Bacteria</taxon>
        <taxon>Bacillati</taxon>
        <taxon>Actinomycetota</taxon>
        <taxon>Actinomycetes</taxon>
        <taxon>Micrococcales</taxon>
        <taxon>Microbacteriaceae</taxon>
        <taxon>Microterricola</taxon>
    </lineage>
</organism>
<sequence>MAISPRSPTSGDLRGCLAESPRVVSTRSGPVECAERGNGEPVLALHGTPGGWDQGLVAGEYLRLNGFRIIAPSRPGYLGTPLSTGRTFAEQGDALAALLDALEIDRIIAFAVSGGGPAGYELAARHPDRVAKLVQVDGVCIPGPIPGGLAGIGVPDALLRAQIWLLAHATEPTLRVLLRLFGSESTAVRSERAAKLAAIPGRTALLEATFRSSLGSARRRQGMKNDFTPFTPAPLERVSCPTLIVHGRSDTAVPPSNAEYAHEHIAGSELYWMDGSHLAFGLEAADTAPAYVLGWLRDEH</sequence>
<keyword evidence="4" id="KW-1185">Reference proteome</keyword>
<accession>A0A1H1UQ80</accession>
<keyword evidence="1" id="KW-0378">Hydrolase</keyword>
<dbReference type="Proteomes" id="UP000181956">
    <property type="component" value="Chromosome I"/>
</dbReference>
<dbReference type="Gene3D" id="3.40.50.1820">
    <property type="entry name" value="alpha/beta hydrolase"/>
    <property type="match status" value="1"/>
</dbReference>
<evidence type="ECO:0000256" key="1">
    <source>
        <dbReference type="ARBA" id="ARBA00022801"/>
    </source>
</evidence>
<dbReference type="GO" id="GO:0016787">
    <property type="term" value="F:hydrolase activity"/>
    <property type="evidence" value="ECO:0007669"/>
    <property type="project" value="UniProtKB-KW"/>
</dbReference>
<protein>
    <submittedName>
        <fullName evidence="3">Pimeloyl-ACP methyl ester carboxylesterase</fullName>
    </submittedName>
</protein>
<evidence type="ECO:0000313" key="3">
    <source>
        <dbReference type="EMBL" id="SDS73999.1"/>
    </source>
</evidence>
<gene>
    <name evidence="3" type="ORF">SAMN04489834_2053</name>
</gene>
<evidence type="ECO:0000313" key="4">
    <source>
        <dbReference type="Proteomes" id="UP000181956"/>
    </source>
</evidence>
<dbReference type="SUPFAM" id="SSF53474">
    <property type="entry name" value="alpha/beta-Hydrolases"/>
    <property type="match status" value="1"/>
</dbReference>
<evidence type="ECO:0000259" key="2">
    <source>
        <dbReference type="Pfam" id="PF00561"/>
    </source>
</evidence>
<feature type="domain" description="AB hydrolase-1" evidence="2">
    <location>
        <begin position="41"/>
        <end position="269"/>
    </location>
</feature>